<keyword evidence="2" id="KW-0418">Kinase</keyword>
<proteinExistence type="predicted"/>
<keyword evidence="2" id="KW-0808">Transferase</keyword>
<dbReference type="RefSeq" id="WP_121923046.1">
    <property type="nucleotide sequence ID" value="NZ_REFO01000011.1"/>
</dbReference>
<dbReference type="Proteomes" id="UP000280842">
    <property type="component" value="Unassembled WGS sequence"/>
</dbReference>
<feature type="transmembrane region" description="Helical" evidence="1">
    <location>
        <begin position="178"/>
        <end position="195"/>
    </location>
</feature>
<evidence type="ECO:0000256" key="1">
    <source>
        <dbReference type="SAM" id="Phobius"/>
    </source>
</evidence>
<organism evidence="2 3">
    <name type="scientific">Hydrogenothermus marinus</name>
    <dbReference type="NCBI Taxonomy" id="133270"/>
    <lineage>
        <taxon>Bacteria</taxon>
        <taxon>Pseudomonadati</taxon>
        <taxon>Aquificota</taxon>
        <taxon>Aquificia</taxon>
        <taxon>Aquificales</taxon>
        <taxon>Hydrogenothermaceae</taxon>
        <taxon>Hydrogenothermus</taxon>
    </lineage>
</organism>
<feature type="transmembrane region" description="Helical" evidence="1">
    <location>
        <begin position="140"/>
        <end position="163"/>
    </location>
</feature>
<feature type="transmembrane region" description="Helical" evidence="1">
    <location>
        <begin position="98"/>
        <end position="119"/>
    </location>
</feature>
<name>A0A3M0C2T2_9AQUI</name>
<dbReference type="OrthoDB" id="13452at2"/>
<gene>
    <name evidence="2" type="ORF">CLV39_0920</name>
</gene>
<keyword evidence="1" id="KW-1133">Transmembrane helix</keyword>
<accession>A0A3M0C2T2</accession>
<sequence>MKKEIYRKLFHIVSILLLLIPLNIFGKYSITILMILMLVIFYPISRYKIKNKLTEPFWILLEFIERKENMETLPAKQAFSLALGLIIVSLLFDKNITTISIICLAIYDGVATIVGRFFGKVEIINKRTLEGTTAGFIANVFILFLFVKDIWISILITIATVLIEISSSKDDILTDDNFTIPVGVAFFSWFLFLYLKGIGINV</sequence>
<dbReference type="EMBL" id="REFO01000011">
    <property type="protein sequence ID" value="RMA97262.1"/>
    <property type="molecule type" value="Genomic_DNA"/>
</dbReference>
<reference evidence="2 3" key="1">
    <citation type="submission" date="2018-10" db="EMBL/GenBank/DDBJ databases">
        <title>Genomic Encyclopedia of Archaeal and Bacterial Type Strains, Phase II (KMG-II): from individual species to whole genera.</title>
        <authorList>
            <person name="Goeker M."/>
        </authorList>
    </citation>
    <scope>NUCLEOTIDE SEQUENCE [LARGE SCALE GENOMIC DNA]</scope>
    <source>
        <strain evidence="2 3">VM1</strain>
    </source>
</reference>
<dbReference type="InterPro" id="IPR037997">
    <property type="entry name" value="Dgk1-like"/>
</dbReference>
<feature type="transmembrane region" description="Helical" evidence="1">
    <location>
        <begin position="28"/>
        <end position="44"/>
    </location>
</feature>
<dbReference type="PANTHER" id="PTHR31303:SF1">
    <property type="entry name" value="CTP-DEPENDENT DIACYLGLYCEROL KINASE 1"/>
    <property type="match status" value="1"/>
</dbReference>
<dbReference type="PANTHER" id="PTHR31303">
    <property type="entry name" value="CTP-DEPENDENT DIACYLGLYCEROL KINASE 1"/>
    <property type="match status" value="1"/>
</dbReference>
<evidence type="ECO:0000313" key="3">
    <source>
        <dbReference type="Proteomes" id="UP000280842"/>
    </source>
</evidence>
<dbReference type="GO" id="GO:0004143">
    <property type="term" value="F:ATP-dependent diacylglycerol kinase activity"/>
    <property type="evidence" value="ECO:0007669"/>
    <property type="project" value="InterPro"/>
</dbReference>
<protein>
    <submittedName>
        <fullName evidence="2">Dolichol kinase</fullName>
    </submittedName>
</protein>
<keyword evidence="1" id="KW-0812">Transmembrane</keyword>
<keyword evidence="3" id="KW-1185">Reference proteome</keyword>
<evidence type="ECO:0000313" key="2">
    <source>
        <dbReference type="EMBL" id="RMA97262.1"/>
    </source>
</evidence>
<keyword evidence="1" id="KW-0472">Membrane</keyword>
<comment type="caution">
    <text evidence="2">The sequence shown here is derived from an EMBL/GenBank/DDBJ whole genome shotgun (WGS) entry which is preliminary data.</text>
</comment>
<dbReference type="AlphaFoldDB" id="A0A3M0C2T2"/>